<keyword evidence="5 11" id="KW-0812">Transmembrane</keyword>
<proteinExistence type="inferred from homology"/>
<comment type="subcellular location">
    <subcellularLocation>
        <location evidence="1">Endoplasmic reticulum membrane</location>
        <topology evidence="1">Single-pass membrane protein</topology>
    </subcellularLocation>
    <subcellularLocation>
        <location evidence="11">Membrane</location>
        <topology evidence="11">Single-pass membrane protein</topology>
    </subcellularLocation>
</comment>
<dbReference type="PROSITE" id="PS00375">
    <property type="entry name" value="UDPGT"/>
    <property type="match status" value="1"/>
</dbReference>
<dbReference type="PANTHER" id="PTHR48043">
    <property type="entry name" value="EG:EG0003.4 PROTEIN-RELATED"/>
    <property type="match status" value="1"/>
</dbReference>
<evidence type="ECO:0000256" key="5">
    <source>
        <dbReference type="ARBA" id="ARBA00022692"/>
    </source>
</evidence>
<keyword evidence="3 10" id="KW-0328">Glycosyltransferase</keyword>
<keyword evidence="8 11" id="KW-0472">Membrane</keyword>
<dbReference type="KEGG" id="char:105893326"/>
<evidence type="ECO:0000313" key="12">
    <source>
        <dbReference type="Proteomes" id="UP000515152"/>
    </source>
</evidence>
<comment type="similarity">
    <text evidence="2 10">Belongs to the UDP-glycosyltransferase family.</text>
</comment>
<evidence type="ECO:0000256" key="2">
    <source>
        <dbReference type="ARBA" id="ARBA00009995"/>
    </source>
</evidence>
<dbReference type="FunFam" id="3.40.50.2000:FF:000176">
    <property type="entry name" value="UDP glucuronosyltransferase 1 family, polypeptide A7"/>
    <property type="match status" value="1"/>
</dbReference>
<evidence type="ECO:0000256" key="10">
    <source>
        <dbReference type="RuleBase" id="RU003718"/>
    </source>
</evidence>
<evidence type="ECO:0000256" key="3">
    <source>
        <dbReference type="ARBA" id="ARBA00022676"/>
    </source>
</evidence>
<dbReference type="CTD" id="558508"/>
<evidence type="ECO:0000256" key="6">
    <source>
        <dbReference type="ARBA" id="ARBA00022824"/>
    </source>
</evidence>
<evidence type="ECO:0000256" key="7">
    <source>
        <dbReference type="ARBA" id="ARBA00022989"/>
    </source>
</evidence>
<feature type="transmembrane region" description="Helical" evidence="11">
    <location>
        <begin position="492"/>
        <end position="515"/>
    </location>
</feature>
<evidence type="ECO:0000313" key="13">
    <source>
        <dbReference type="RefSeq" id="XP_012675177.2"/>
    </source>
</evidence>
<dbReference type="EC" id="2.4.1.17" evidence="11"/>
<organism evidence="12 13">
    <name type="scientific">Clupea harengus</name>
    <name type="common">Atlantic herring</name>
    <dbReference type="NCBI Taxonomy" id="7950"/>
    <lineage>
        <taxon>Eukaryota</taxon>
        <taxon>Metazoa</taxon>
        <taxon>Chordata</taxon>
        <taxon>Craniata</taxon>
        <taxon>Vertebrata</taxon>
        <taxon>Euteleostomi</taxon>
        <taxon>Actinopterygii</taxon>
        <taxon>Neopterygii</taxon>
        <taxon>Teleostei</taxon>
        <taxon>Clupei</taxon>
        <taxon>Clupeiformes</taxon>
        <taxon>Clupeoidei</taxon>
        <taxon>Clupeidae</taxon>
        <taxon>Clupea</taxon>
    </lineage>
</organism>
<keyword evidence="6" id="KW-0256">Endoplasmic reticulum</keyword>
<dbReference type="GO" id="GO:0015020">
    <property type="term" value="F:glucuronosyltransferase activity"/>
    <property type="evidence" value="ECO:0007669"/>
    <property type="project" value="UniProtKB-EC"/>
</dbReference>
<sequence>MLWSSWLLGLELLLCLCVGFLGPVLGGRVLVMPVDGSHWLSMKLLVKELALRGHKILVLVPETSLLIQDSEKQPYRTESFAVPYTAAGLAESTKWLRESVFYPTPPLAGVTTNLHWLLNFTGTQVSGCEALLYNGDLMEDLRSQDFQLLLTDPFLPCGSIISEALALPAVYFLRGLPCGLDLLALQCPSPPSYVPRFHSGSTDSMGFLERVNNFVMSGVELQLCRVMYASFDELAARYLGRQVTYRELLGQGAIWLLRYDFAFEYPRPLMPNMVLIGGINCVKGHGLSAELEEFVEGSGEHGIVVFTLGSMVSSMPEEKAAIFFSAFSQIPQRVLWRYSGPVPDHMPENVKVMKWLPQNDLLAHPKARAFITHGGTHGIYEGICNGVPMVMMPLFGDQSDNVHRVASRGVAVVLSIFDVASETLVDALEKVINDSSFKENMQKLSAIHNDRPIEPLDLAVYWTEFVMRHKGAEHLRPAAHHLNWIQYHCLDVIGFLLVVVATVVLVMIKCCTVCLRRCCRGSQKTKED</sequence>
<reference evidence="13" key="1">
    <citation type="submission" date="2025-08" db="UniProtKB">
        <authorList>
            <consortium name="RefSeq"/>
        </authorList>
    </citation>
    <scope>IDENTIFICATION</scope>
</reference>
<evidence type="ECO:0000256" key="1">
    <source>
        <dbReference type="ARBA" id="ARBA00004389"/>
    </source>
</evidence>
<keyword evidence="12" id="KW-1185">Reference proteome</keyword>
<dbReference type="GeneID" id="105893326"/>
<protein>
    <recommendedName>
        <fullName evidence="11">UDP-glucuronosyltransferase</fullName>
        <ecNumber evidence="11">2.4.1.17</ecNumber>
    </recommendedName>
</protein>
<dbReference type="InterPro" id="IPR050271">
    <property type="entry name" value="UDP-glycosyltransferase"/>
</dbReference>
<dbReference type="FunFam" id="3.40.50.2000:FF:000001">
    <property type="entry name" value="UDP-glucuronosyltransferase"/>
    <property type="match status" value="1"/>
</dbReference>
<dbReference type="Gene3D" id="3.40.50.2000">
    <property type="entry name" value="Glycogen Phosphorylase B"/>
    <property type="match status" value="2"/>
</dbReference>
<accession>A0A6P3VM01</accession>
<keyword evidence="9" id="KW-0325">Glycoprotein</keyword>
<evidence type="ECO:0000256" key="8">
    <source>
        <dbReference type="ARBA" id="ARBA00023136"/>
    </source>
</evidence>
<name>A0A6P3VM01_CLUHA</name>
<dbReference type="InterPro" id="IPR035595">
    <property type="entry name" value="UDP_glycos_trans_CS"/>
</dbReference>
<dbReference type="PANTHER" id="PTHR48043:SF161">
    <property type="entry name" value="UDP GLUCURONOSYLTRANSFERASE FAMILY 1 MEMBER A1"/>
    <property type="match status" value="1"/>
</dbReference>
<keyword evidence="7 11" id="KW-1133">Transmembrane helix</keyword>
<dbReference type="SUPFAM" id="SSF53756">
    <property type="entry name" value="UDP-Glycosyltransferase/glycogen phosphorylase"/>
    <property type="match status" value="1"/>
</dbReference>
<evidence type="ECO:0000256" key="4">
    <source>
        <dbReference type="ARBA" id="ARBA00022679"/>
    </source>
</evidence>
<dbReference type="RefSeq" id="XP_012675177.2">
    <property type="nucleotide sequence ID" value="XM_012819723.3"/>
</dbReference>
<dbReference type="Proteomes" id="UP000515152">
    <property type="component" value="Chromosome 21"/>
</dbReference>
<dbReference type="Pfam" id="PF00201">
    <property type="entry name" value="UDPGT"/>
    <property type="match status" value="1"/>
</dbReference>
<dbReference type="GO" id="GO:0005789">
    <property type="term" value="C:endoplasmic reticulum membrane"/>
    <property type="evidence" value="ECO:0007669"/>
    <property type="project" value="UniProtKB-SubCell"/>
</dbReference>
<dbReference type="AlphaFoldDB" id="A0A6P3VM01"/>
<comment type="catalytic activity">
    <reaction evidence="11">
        <text>glucuronate acceptor + UDP-alpha-D-glucuronate = acceptor beta-D-glucuronoside + UDP + H(+)</text>
        <dbReference type="Rhea" id="RHEA:21032"/>
        <dbReference type="ChEBI" id="CHEBI:15378"/>
        <dbReference type="ChEBI" id="CHEBI:58052"/>
        <dbReference type="ChEBI" id="CHEBI:58223"/>
        <dbReference type="ChEBI" id="CHEBI:132367"/>
        <dbReference type="ChEBI" id="CHEBI:132368"/>
        <dbReference type="EC" id="2.4.1.17"/>
    </reaction>
</comment>
<dbReference type="InterPro" id="IPR002213">
    <property type="entry name" value="UDP_glucos_trans"/>
</dbReference>
<dbReference type="CDD" id="cd03784">
    <property type="entry name" value="GT1_Gtf-like"/>
    <property type="match status" value="1"/>
</dbReference>
<gene>
    <name evidence="13" type="primary">ugt1b1</name>
</gene>
<keyword evidence="4 10" id="KW-0808">Transferase</keyword>
<evidence type="ECO:0000256" key="9">
    <source>
        <dbReference type="ARBA" id="ARBA00023180"/>
    </source>
</evidence>
<evidence type="ECO:0000256" key="11">
    <source>
        <dbReference type="RuleBase" id="RU362059"/>
    </source>
</evidence>